<dbReference type="PROSITE" id="PS51194">
    <property type="entry name" value="HELICASE_CTER"/>
    <property type="match status" value="1"/>
</dbReference>
<dbReference type="SMART" id="SM00490">
    <property type="entry name" value="HELICc"/>
    <property type="match status" value="1"/>
</dbReference>
<feature type="domain" description="Helicase ATP-binding" evidence="6">
    <location>
        <begin position="171"/>
        <end position="347"/>
    </location>
</feature>
<evidence type="ECO:0000256" key="5">
    <source>
        <dbReference type="SAM" id="MobiDB-lite"/>
    </source>
</evidence>
<dbReference type="Pfam" id="PF12513">
    <property type="entry name" value="SUV3_C"/>
    <property type="match status" value="1"/>
</dbReference>
<dbReference type="Pfam" id="PF22527">
    <property type="entry name" value="DEXQc_Suv3"/>
    <property type="match status" value="1"/>
</dbReference>
<evidence type="ECO:0000259" key="6">
    <source>
        <dbReference type="PROSITE" id="PS51192"/>
    </source>
</evidence>
<dbReference type="RefSeq" id="WP_378165276.1">
    <property type="nucleotide sequence ID" value="NZ_JBHSBU010000001.1"/>
</dbReference>
<proteinExistence type="predicted"/>
<dbReference type="SUPFAM" id="SSF52540">
    <property type="entry name" value="P-loop containing nucleoside triphosphate hydrolases"/>
    <property type="match status" value="1"/>
</dbReference>
<dbReference type="InterPro" id="IPR027417">
    <property type="entry name" value="P-loop_NTPase"/>
</dbReference>
<keyword evidence="2" id="KW-0378">Hydrolase</keyword>
<dbReference type="Gene3D" id="3.40.50.300">
    <property type="entry name" value="P-loop containing nucleotide triphosphate hydrolases"/>
    <property type="match status" value="2"/>
</dbReference>
<comment type="caution">
    <text evidence="8">The sequence shown here is derived from an EMBL/GenBank/DDBJ whole genome shotgun (WGS) entry which is preliminary data.</text>
</comment>
<sequence length="675" mass="74790">MTDTSVTLPDAPSNEAVAINDYLQAQHATLVTTEGSYAVSVQGELLVNKRVVPYHLVPDAGFLGKVSKWRRMDDAARLALLKERWNDAAREQLEAKLLECVNKVFEIARHYELDPTSALHALQAKYELARERCNVALDRIEAARGRHAETRQAEKTRKAVNLSLYPESFSLAQSMKRHFIAILGPTNSGKTHAAMEHLAQAKTGTYLAPLRLLALENYNRLQNAGIAVSLVTGEQRKIHPEATHVASTVEMLNPNRVVEVAVIDEIQLLDDPDRGAAWTAAVCGVPAETVYLLGALEAREAVESLVKRVGGTLEVRQLERKSPLEMEKQPLGSLKNLRPGDVLIAFSRRDVLNWRDQVLAEGFPVSAIYGNLSPEVRQAQAERFIEGETKIVVATDAIGMGLNTPARRVIFTTASKFDGYAEGIIATPLAKQIAGRAGRYGEHATGYVAGLDAHTHKIISSLLRQKTEPLPSTGFFVAPNLDYLNQIAAATGENRLQALLELFTKHINVHDEFFLPANLAEQMEKARWLDTLPLSLPDRFTLSLCPVSTKIPMLERALQDWARARAAKKKAPLLRMEGLGGRNELQYLEDSCKLYSAYAWLGYRMPDTFPDEEIAQSLMKTTSEAIDRMLQAQNNQARRSRSSSKHAGKRRGEGRTERGTGGEQRRQGKSSGRSR</sequence>
<dbReference type="Pfam" id="PF00271">
    <property type="entry name" value="Helicase_C"/>
    <property type="match status" value="1"/>
</dbReference>
<dbReference type="EMBL" id="JBHSBU010000001">
    <property type="protein sequence ID" value="MFC4160443.1"/>
    <property type="molecule type" value="Genomic_DNA"/>
</dbReference>
<protein>
    <submittedName>
        <fullName evidence="8">Helicase-related protein</fullName>
    </submittedName>
</protein>
<dbReference type="GO" id="GO:0004386">
    <property type="term" value="F:helicase activity"/>
    <property type="evidence" value="ECO:0007669"/>
    <property type="project" value="UniProtKB-KW"/>
</dbReference>
<evidence type="ECO:0000256" key="1">
    <source>
        <dbReference type="ARBA" id="ARBA00022741"/>
    </source>
</evidence>
<keyword evidence="1" id="KW-0547">Nucleotide-binding</keyword>
<keyword evidence="3 8" id="KW-0347">Helicase</keyword>
<feature type="compositionally biased region" description="Basic residues" evidence="5">
    <location>
        <begin position="638"/>
        <end position="649"/>
    </location>
</feature>
<feature type="domain" description="Helicase C-terminal" evidence="7">
    <location>
        <begin position="326"/>
        <end position="478"/>
    </location>
</feature>
<feature type="region of interest" description="Disordered" evidence="5">
    <location>
        <begin position="632"/>
        <end position="675"/>
    </location>
</feature>
<reference evidence="9" key="1">
    <citation type="journal article" date="2019" name="Int. J. Syst. Evol. Microbiol.">
        <title>The Global Catalogue of Microorganisms (GCM) 10K type strain sequencing project: providing services to taxonomists for standard genome sequencing and annotation.</title>
        <authorList>
            <consortium name="The Broad Institute Genomics Platform"/>
            <consortium name="The Broad Institute Genome Sequencing Center for Infectious Disease"/>
            <person name="Wu L."/>
            <person name="Ma J."/>
        </authorList>
    </citation>
    <scope>NUCLEOTIDE SEQUENCE [LARGE SCALE GENOMIC DNA]</scope>
    <source>
        <strain evidence="9">LMG 29894</strain>
    </source>
</reference>
<evidence type="ECO:0000313" key="8">
    <source>
        <dbReference type="EMBL" id="MFC4160443.1"/>
    </source>
</evidence>
<dbReference type="CDD" id="cd18805">
    <property type="entry name" value="SF2_C_suv3"/>
    <property type="match status" value="1"/>
</dbReference>
<dbReference type="InterPro" id="IPR041082">
    <property type="entry name" value="Suv3_C_1"/>
</dbReference>
<dbReference type="InterPro" id="IPR022192">
    <property type="entry name" value="SUV3_C"/>
</dbReference>
<dbReference type="PANTHER" id="PTHR12131">
    <property type="entry name" value="ATP-DEPENDENT RNA AND DNA HELICASE"/>
    <property type="match status" value="1"/>
</dbReference>
<dbReference type="PROSITE" id="PS51192">
    <property type="entry name" value="HELICASE_ATP_BIND_1"/>
    <property type="match status" value="1"/>
</dbReference>
<name>A0ABV8MQI0_9NEIS</name>
<dbReference type="InterPro" id="IPR001650">
    <property type="entry name" value="Helicase_C-like"/>
</dbReference>
<evidence type="ECO:0000256" key="3">
    <source>
        <dbReference type="ARBA" id="ARBA00022806"/>
    </source>
</evidence>
<dbReference type="InterPro" id="IPR050699">
    <property type="entry name" value="RNA-DNA_Helicase"/>
</dbReference>
<evidence type="ECO:0000256" key="4">
    <source>
        <dbReference type="ARBA" id="ARBA00022840"/>
    </source>
</evidence>
<dbReference type="Pfam" id="PF18147">
    <property type="entry name" value="Suv3_C_1"/>
    <property type="match status" value="1"/>
</dbReference>
<dbReference type="InterPro" id="IPR014001">
    <property type="entry name" value="Helicase_ATP-bd"/>
</dbReference>
<dbReference type="Gene3D" id="1.20.272.40">
    <property type="match status" value="1"/>
</dbReference>
<evidence type="ECO:0000256" key="2">
    <source>
        <dbReference type="ARBA" id="ARBA00022801"/>
    </source>
</evidence>
<organism evidence="8 9">
    <name type="scientific">Chitinimonas lacunae</name>
    <dbReference type="NCBI Taxonomy" id="1963018"/>
    <lineage>
        <taxon>Bacteria</taxon>
        <taxon>Pseudomonadati</taxon>
        <taxon>Pseudomonadota</taxon>
        <taxon>Betaproteobacteria</taxon>
        <taxon>Neisseriales</taxon>
        <taxon>Chitinibacteraceae</taxon>
        <taxon>Chitinimonas</taxon>
    </lineage>
</organism>
<dbReference type="Proteomes" id="UP001595791">
    <property type="component" value="Unassembled WGS sequence"/>
</dbReference>
<keyword evidence="9" id="KW-1185">Reference proteome</keyword>
<evidence type="ECO:0000313" key="9">
    <source>
        <dbReference type="Proteomes" id="UP001595791"/>
    </source>
</evidence>
<dbReference type="Gene3D" id="1.20.58.1080">
    <property type="match status" value="1"/>
</dbReference>
<accession>A0ABV8MQI0</accession>
<dbReference type="InterPro" id="IPR055206">
    <property type="entry name" value="DEXQc_SUV3"/>
</dbReference>
<dbReference type="PANTHER" id="PTHR12131:SF1">
    <property type="entry name" value="ATP-DEPENDENT RNA HELICASE SUPV3L1, MITOCHONDRIAL-RELATED"/>
    <property type="match status" value="1"/>
</dbReference>
<feature type="compositionally biased region" description="Basic and acidic residues" evidence="5">
    <location>
        <begin position="650"/>
        <end position="666"/>
    </location>
</feature>
<keyword evidence="4" id="KW-0067">ATP-binding</keyword>
<gene>
    <name evidence="8" type="ORF">ACFOW7_13960</name>
</gene>
<evidence type="ECO:0000259" key="7">
    <source>
        <dbReference type="PROSITE" id="PS51194"/>
    </source>
</evidence>